<dbReference type="Proteomes" id="UP001214131">
    <property type="component" value="Plasmid unnamed3"/>
</dbReference>
<protein>
    <submittedName>
        <fullName evidence="1">HD domain-containing protein</fullName>
    </submittedName>
</protein>
<keyword evidence="1" id="KW-0614">Plasmid</keyword>
<dbReference type="Pfam" id="PF12917">
    <property type="entry name" value="YfbR-like"/>
    <property type="match status" value="1"/>
</dbReference>
<reference evidence="1 2" key="1">
    <citation type="submission" date="2023-02" db="EMBL/GenBank/DDBJ databases">
        <title>Comparative genomics and fermentation flavor characterization of five lactic acid bacteria reveal flavor biosynthesis metabolic pathways in fermented muskmelon puree.</title>
        <authorList>
            <person name="Yuan L."/>
            <person name="Li M."/>
            <person name="Xu X."/>
            <person name="Lao F."/>
            <person name="Wu J."/>
        </authorList>
    </citation>
    <scope>NUCLEOTIDE SEQUENCE [LARGE SCALE GENOMIC DNA]</scope>
    <source>
        <strain evidence="1 2">Ca-4</strain>
        <plasmid evidence="1 2">unnamed3</plasmid>
    </source>
</reference>
<dbReference type="SUPFAM" id="SSF109604">
    <property type="entry name" value="HD-domain/PDEase-like"/>
    <property type="match status" value="1"/>
</dbReference>
<organism evidence="1 2">
    <name type="scientific">Pediococcus pentosaceus</name>
    <dbReference type="NCBI Taxonomy" id="1255"/>
    <lineage>
        <taxon>Bacteria</taxon>
        <taxon>Bacillati</taxon>
        <taxon>Bacillota</taxon>
        <taxon>Bacilli</taxon>
        <taxon>Lactobacillales</taxon>
        <taxon>Lactobacillaceae</taxon>
        <taxon>Pediococcus</taxon>
    </lineage>
</organism>
<dbReference type="AlphaFoldDB" id="A0ABD7X9V1"/>
<sequence length="210" mass="24261">MSIYHYIRQLESLETIYRAPGTFSYFKHSVSSHNFKVAEIAQLLGDIEENNGSVINWKALYDKSINHDVPEVFISDIKAPIKHYNAEINQMINTIETNLRDDFIKNEIPSELQEQFKDHLSNGKDSTLEGKILAAADKIDQVFEAFGEIEKGNPSKSFLTIYRDGLREVNNFKDLPSVKYFIDVVFKEMVGEQNTEREQLKEIYEEVTSK</sequence>
<geneLocation type="plasmid" evidence="1 2">
    <name>unnamed3</name>
</geneLocation>
<gene>
    <name evidence="1" type="ORF">PWB86_09680</name>
</gene>
<name>A0ABD7X9V1_PEDPE</name>
<dbReference type="Gene3D" id="1.10.3210.10">
    <property type="entry name" value="Hypothetical protein af1432"/>
    <property type="match status" value="1"/>
</dbReference>
<proteinExistence type="predicted"/>
<dbReference type="EMBL" id="CP118742">
    <property type="protein sequence ID" value="WEA58269.1"/>
    <property type="molecule type" value="Genomic_DNA"/>
</dbReference>
<evidence type="ECO:0000313" key="1">
    <source>
        <dbReference type="EMBL" id="WEA58269.1"/>
    </source>
</evidence>
<accession>A0ABD7X9V1</accession>
<dbReference type="RefSeq" id="WP_275000717.1">
    <property type="nucleotide sequence ID" value="NZ_CP118742.1"/>
</dbReference>
<evidence type="ECO:0000313" key="2">
    <source>
        <dbReference type="Proteomes" id="UP001214131"/>
    </source>
</evidence>